<dbReference type="RefSeq" id="XP_062774724.1">
    <property type="nucleotide sequence ID" value="XM_062918673.1"/>
</dbReference>
<gene>
    <name evidence="1" type="ORF">CDEST_02514</name>
</gene>
<evidence type="ECO:0000313" key="2">
    <source>
        <dbReference type="Proteomes" id="UP001322277"/>
    </source>
</evidence>
<sequence>MDDGSGLRLRCAVQVRLVRHGDTANRRPGTRSPFRLFPPRSISQSRYHVHCRPSCFIACNGAVSSSPPTPATSVCVAMGVGTNRRVRIAKHSSVWTSNGLS</sequence>
<proteinExistence type="predicted"/>
<dbReference type="GeneID" id="87939017"/>
<organism evidence="1 2">
    <name type="scientific">Colletotrichum destructivum</name>
    <dbReference type="NCBI Taxonomy" id="34406"/>
    <lineage>
        <taxon>Eukaryota</taxon>
        <taxon>Fungi</taxon>
        <taxon>Dikarya</taxon>
        <taxon>Ascomycota</taxon>
        <taxon>Pezizomycotina</taxon>
        <taxon>Sordariomycetes</taxon>
        <taxon>Hypocreomycetidae</taxon>
        <taxon>Glomerellales</taxon>
        <taxon>Glomerellaceae</taxon>
        <taxon>Colletotrichum</taxon>
        <taxon>Colletotrichum destructivum species complex</taxon>
    </lineage>
</organism>
<evidence type="ECO:0000313" key="1">
    <source>
        <dbReference type="EMBL" id="WQF77500.1"/>
    </source>
</evidence>
<dbReference type="AlphaFoldDB" id="A0AAX4I2A7"/>
<dbReference type="EMBL" id="CP137306">
    <property type="protein sequence ID" value="WQF77500.1"/>
    <property type="molecule type" value="Genomic_DNA"/>
</dbReference>
<keyword evidence="2" id="KW-1185">Reference proteome</keyword>
<dbReference type="Proteomes" id="UP001322277">
    <property type="component" value="Chromosome 2"/>
</dbReference>
<dbReference type="KEGG" id="cdet:87939017"/>
<reference evidence="2" key="1">
    <citation type="journal article" date="2023" name="bioRxiv">
        <title>Complete genome of the Medicago anthracnose fungus, Colletotrichum destructivum, reveals a mini-chromosome-like region within a core chromosome.</title>
        <authorList>
            <person name="Lapalu N."/>
            <person name="Simon A."/>
            <person name="Lu A."/>
            <person name="Plaumann P.-L."/>
            <person name="Amselem J."/>
            <person name="Pigne S."/>
            <person name="Auger A."/>
            <person name="Koch C."/>
            <person name="Dallery J.-F."/>
            <person name="O'Connell R.J."/>
        </authorList>
    </citation>
    <scope>NUCLEOTIDE SEQUENCE [LARGE SCALE GENOMIC DNA]</scope>
    <source>
        <strain evidence="2">CBS 520.97</strain>
    </source>
</reference>
<protein>
    <submittedName>
        <fullName evidence="1">Uncharacterized protein</fullName>
    </submittedName>
</protein>
<accession>A0AAX4I2A7</accession>
<name>A0AAX4I2A7_9PEZI</name>